<dbReference type="PANTHER" id="PTHR35046:SF9">
    <property type="entry name" value="RNA-DIRECTED DNA POLYMERASE"/>
    <property type="match status" value="1"/>
</dbReference>
<gene>
    <name evidence="1" type="ORF">CR513_49315</name>
</gene>
<evidence type="ECO:0000313" key="2">
    <source>
        <dbReference type="Proteomes" id="UP000257109"/>
    </source>
</evidence>
<comment type="caution">
    <text evidence="1">The sequence shown here is derived from an EMBL/GenBank/DDBJ whole genome shotgun (WGS) entry which is preliminary data.</text>
</comment>
<feature type="non-terminal residue" evidence="1">
    <location>
        <position position="1"/>
    </location>
</feature>
<dbReference type="AlphaFoldDB" id="A0A371EZA4"/>
<dbReference type="OrthoDB" id="1435404at2759"/>
<keyword evidence="2" id="KW-1185">Reference proteome</keyword>
<evidence type="ECO:0000313" key="1">
    <source>
        <dbReference type="EMBL" id="RDX71358.1"/>
    </source>
</evidence>
<dbReference type="PANTHER" id="PTHR35046">
    <property type="entry name" value="ZINC KNUCKLE (CCHC-TYPE) FAMILY PROTEIN"/>
    <property type="match status" value="1"/>
</dbReference>
<sequence length="65" mass="7364">MDFVLGLPRTHGGRDSIFMMAHIIPYRKSDGACHVANLFFRGVARLHRLPKSIVSNKDSKILSHF</sequence>
<organism evidence="1 2">
    <name type="scientific">Mucuna pruriens</name>
    <name type="common">Velvet bean</name>
    <name type="synonym">Dolichos pruriens</name>
    <dbReference type="NCBI Taxonomy" id="157652"/>
    <lineage>
        <taxon>Eukaryota</taxon>
        <taxon>Viridiplantae</taxon>
        <taxon>Streptophyta</taxon>
        <taxon>Embryophyta</taxon>
        <taxon>Tracheophyta</taxon>
        <taxon>Spermatophyta</taxon>
        <taxon>Magnoliopsida</taxon>
        <taxon>eudicotyledons</taxon>
        <taxon>Gunneridae</taxon>
        <taxon>Pentapetalae</taxon>
        <taxon>rosids</taxon>
        <taxon>fabids</taxon>
        <taxon>Fabales</taxon>
        <taxon>Fabaceae</taxon>
        <taxon>Papilionoideae</taxon>
        <taxon>50 kb inversion clade</taxon>
        <taxon>NPAAA clade</taxon>
        <taxon>indigoferoid/millettioid clade</taxon>
        <taxon>Phaseoleae</taxon>
        <taxon>Mucuna</taxon>
    </lineage>
</organism>
<proteinExistence type="predicted"/>
<reference evidence="1" key="1">
    <citation type="submission" date="2018-05" db="EMBL/GenBank/DDBJ databases">
        <title>Draft genome of Mucuna pruriens seed.</title>
        <authorList>
            <person name="Nnadi N.E."/>
            <person name="Vos R."/>
            <person name="Hasami M.H."/>
            <person name="Devisetty U.K."/>
            <person name="Aguiy J.C."/>
        </authorList>
    </citation>
    <scope>NUCLEOTIDE SEQUENCE [LARGE SCALE GENOMIC DNA]</scope>
    <source>
        <strain evidence="1">JCA_2017</strain>
    </source>
</reference>
<dbReference type="EMBL" id="QJKJ01011365">
    <property type="protein sequence ID" value="RDX71358.1"/>
    <property type="molecule type" value="Genomic_DNA"/>
</dbReference>
<protein>
    <submittedName>
        <fullName evidence="1">Uncharacterized protein</fullName>
    </submittedName>
</protein>
<accession>A0A371EZA4</accession>
<dbReference type="Proteomes" id="UP000257109">
    <property type="component" value="Unassembled WGS sequence"/>
</dbReference>
<name>A0A371EZA4_MUCPR</name>